<reference evidence="2" key="1">
    <citation type="submission" date="2016-05" db="EMBL/GenBank/DDBJ databases">
        <authorList>
            <person name="Lavstsen T."/>
            <person name="Jespersen J.S."/>
        </authorList>
    </citation>
    <scope>NUCLEOTIDE SEQUENCE</scope>
    <source>
        <tissue evidence="2">Brain</tissue>
    </source>
</reference>
<dbReference type="PANTHER" id="PTHR10219">
    <property type="entry name" value="GLYCOLIPID TRANSFER PROTEIN-RELATED"/>
    <property type="match status" value="1"/>
</dbReference>
<dbReference type="AlphaFoldDB" id="A0A1A8UAG3"/>
<dbReference type="EMBL" id="HAEJ01004134">
    <property type="protein sequence ID" value="SBS44591.1"/>
    <property type="molecule type" value="Transcribed_RNA"/>
</dbReference>
<evidence type="ECO:0000313" key="2">
    <source>
        <dbReference type="EMBL" id="SBS44591.1"/>
    </source>
</evidence>
<reference evidence="2" key="2">
    <citation type="submission" date="2016-06" db="EMBL/GenBank/DDBJ databases">
        <title>The genome of a short-lived fish provides insights into sex chromosome evolution and the genetic control of aging.</title>
        <authorList>
            <person name="Reichwald K."/>
            <person name="Felder M."/>
            <person name="Petzold A."/>
            <person name="Koch P."/>
            <person name="Groth M."/>
            <person name="Platzer M."/>
        </authorList>
    </citation>
    <scope>NUCLEOTIDE SEQUENCE</scope>
    <source>
        <tissue evidence="2">Brain</tissue>
    </source>
</reference>
<dbReference type="GO" id="GO:0005829">
    <property type="term" value="C:cytosol"/>
    <property type="evidence" value="ECO:0007669"/>
    <property type="project" value="TreeGrafter"/>
</dbReference>
<accession>A0A1A8UAG3</accession>
<evidence type="ECO:0000259" key="1">
    <source>
        <dbReference type="Pfam" id="PF08718"/>
    </source>
</evidence>
<name>A0A1A8UAG3_NOTFU</name>
<dbReference type="Gene3D" id="1.10.3520.10">
    <property type="entry name" value="Glycolipid transfer protein"/>
    <property type="match status" value="2"/>
</dbReference>
<dbReference type="PANTHER" id="PTHR10219:SF19">
    <property type="entry name" value="GLYCOLIPID TRANSFER PROTEIN DOMAIN-CONTAINING PROTEIN 2"/>
    <property type="match status" value="1"/>
</dbReference>
<dbReference type="InterPro" id="IPR036497">
    <property type="entry name" value="GLTP_sf"/>
</dbReference>
<dbReference type="SUPFAM" id="SSF110004">
    <property type="entry name" value="Glycolipid transfer protein, GLTP"/>
    <property type="match status" value="2"/>
</dbReference>
<feature type="domain" description="Glycolipid transfer protein" evidence="1">
    <location>
        <begin position="72"/>
        <end position="194"/>
    </location>
</feature>
<dbReference type="GO" id="GO:0016020">
    <property type="term" value="C:membrane"/>
    <property type="evidence" value="ECO:0007669"/>
    <property type="project" value="TreeGrafter"/>
</dbReference>
<proteinExistence type="predicted"/>
<feature type="non-terminal residue" evidence="2">
    <location>
        <position position="1"/>
    </location>
</feature>
<dbReference type="GO" id="GO:1902387">
    <property type="term" value="F:ceramide 1-phosphate binding"/>
    <property type="evidence" value="ECO:0007669"/>
    <property type="project" value="TreeGrafter"/>
</dbReference>
<protein>
    <submittedName>
        <fullName evidence="2">Glycolipid transfer protein domain containing 2</fullName>
    </submittedName>
</protein>
<dbReference type="Pfam" id="PF08718">
    <property type="entry name" value="GLTP"/>
    <property type="match status" value="1"/>
</dbReference>
<dbReference type="InterPro" id="IPR014830">
    <property type="entry name" value="Glycolipid_transfer_prot_dom"/>
</dbReference>
<gene>
    <name evidence="2" type="primary">GLTPD2</name>
</gene>
<organism evidence="2">
    <name type="scientific">Nothobranchius furzeri</name>
    <name type="common">Turquoise killifish</name>
    <dbReference type="NCBI Taxonomy" id="105023"/>
    <lineage>
        <taxon>Eukaryota</taxon>
        <taxon>Metazoa</taxon>
        <taxon>Chordata</taxon>
        <taxon>Craniata</taxon>
        <taxon>Vertebrata</taxon>
        <taxon>Euteleostomi</taxon>
        <taxon>Actinopterygii</taxon>
        <taxon>Neopterygii</taxon>
        <taxon>Teleostei</taxon>
        <taxon>Neoteleostei</taxon>
        <taxon>Acanthomorphata</taxon>
        <taxon>Ovalentaria</taxon>
        <taxon>Atherinomorphae</taxon>
        <taxon>Cyprinodontiformes</taxon>
        <taxon>Nothobranchiidae</taxon>
        <taxon>Nothobranchius</taxon>
    </lineage>
</organism>
<dbReference type="GO" id="GO:1902388">
    <property type="term" value="F:ceramide 1-phosphate transfer activity"/>
    <property type="evidence" value="ECO:0007669"/>
    <property type="project" value="TreeGrafter"/>
</dbReference>
<sequence>TGPLGGSTDTVHSCNQACSAVRSYCRCLVKRDVLCARKHLRYRRRSLWSVRTSSWISGMLTSSWSTLKGHVILLETYLLSWDQLLNFMESLGTMVGFFSQKVREKITLIRELSLKHGAKAHGKSADAPQRPTPAAFELRNQAYRSVRSMVEAELKAGVVNFSYRTDSGCRTLLRLHRSLLWLKLMLEGLSEGADGEGRLKTPGELSRDKGPRWRLELVFSACEPERLVNFGRRWRRGVKPDEDEILTFRDRHKPLEAAEIVFLALPERDYFLKLVCVQTQQEATPILRIIIQALTLVHTQTQRILAEHELLELP</sequence>